<protein>
    <submittedName>
        <fullName evidence="1">BnaC03g27620D protein</fullName>
    </submittedName>
</protein>
<dbReference type="PaxDb" id="3708-A0A078G4Q4"/>
<dbReference type="Gramene" id="CDY21435">
    <property type="protein sequence ID" value="CDY21435"/>
    <property type="gene ID" value="GSBRNA2T00015830001"/>
</dbReference>
<name>A0A078G4Q4_BRANA</name>
<sequence length="41" mass="4679">MLGATQIPPPYVRCIIEKTAKFIQVFKQLRSLSCLLQTQTL</sequence>
<evidence type="ECO:0000313" key="2">
    <source>
        <dbReference type="Proteomes" id="UP000028999"/>
    </source>
</evidence>
<gene>
    <name evidence="1" type="primary">BnaC03g27620D</name>
    <name evidence="1" type="ORF">GSBRNA2T00015830001</name>
</gene>
<dbReference type="AlphaFoldDB" id="A0A078G4Q4"/>
<proteinExistence type="predicted"/>
<dbReference type="Proteomes" id="UP000028999">
    <property type="component" value="Unassembled WGS sequence"/>
</dbReference>
<accession>A0A078G4Q4</accession>
<organism evidence="1 2">
    <name type="scientific">Brassica napus</name>
    <name type="common">Rape</name>
    <dbReference type="NCBI Taxonomy" id="3708"/>
    <lineage>
        <taxon>Eukaryota</taxon>
        <taxon>Viridiplantae</taxon>
        <taxon>Streptophyta</taxon>
        <taxon>Embryophyta</taxon>
        <taxon>Tracheophyta</taxon>
        <taxon>Spermatophyta</taxon>
        <taxon>Magnoliopsida</taxon>
        <taxon>eudicotyledons</taxon>
        <taxon>Gunneridae</taxon>
        <taxon>Pentapetalae</taxon>
        <taxon>rosids</taxon>
        <taxon>malvids</taxon>
        <taxon>Brassicales</taxon>
        <taxon>Brassicaceae</taxon>
        <taxon>Brassiceae</taxon>
        <taxon>Brassica</taxon>
    </lineage>
</organism>
<reference evidence="1 2" key="1">
    <citation type="journal article" date="2014" name="Science">
        <title>Plant genetics. Early allopolyploid evolution in the post-Neolithic Brassica napus oilseed genome.</title>
        <authorList>
            <person name="Chalhoub B."/>
            <person name="Denoeud F."/>
            <person name="Liu S."/>
            <person name="Parkin I.A."/>
            <person name="Tang H."/>
            <person name="Wang X."/>
            <person name="Chiquet J."/>
            <person name="Belcram H."/>
            <person name="Tong C."/>
            <person name="Samans B."/>
            <person name="Correa M."/>
            <person name="Da Silva C."/>
            <person name="Just J."/>
            <person name="Falentin C."/>
            <person name="Koh C.S."/>
            <person name="Le Clainche I."/>
            <person name="Bernard M."/>
            <person name="Bento P."/>
            <person name="Noel B."/>
            <person name="Labadie K."/>
            <person name="Alberti A."/>
            <person name="Charles M."/>
            <person name="Arnaud D."/>
            <person name="Guo H."/>
            <person name="Daviaud C."/>
            <person name="Alamery S."/>
            <person name="Jabbari K."/>
            <person name="Zhao M."/>
            <person name="Edger P.P."/>
            <person name="Chelaifa H."/>
            <person name="Tack D."/>
            <person name="Lassalle G."/>
            <person name="Mestiri I."/>
            <person name="Schnel N."/>
            <person name="Le Paslier M.C."/>
            <person name="Fan G."/>
            <person name="Renault V."/>
            <person name="Bayer P.E."/>
            <person name="Golicz A.A."/>
            <person name="Manoli S."/>
            <person name="Lee T.H."/>
            <person name="Thi V.H."/>
            <person name="Chalabi S."/>
            <person name="Hu Q."/>
            <person name="Fan C."/>
            <person name="Tollenaere R."/>
            <person name="Lu Y."/>
            <person name="Battail C."/>
            <person name="Shen J."/>
            <person name="Sidebottom C.H."/>
            <person name="Wang X."/>
            <person name="Canaguier A."/>
            <person name="Chauveau A."/>
            <person name="Berard A."/>
            <person name="Deniot G."/>
            <person name="Guan M."/>
            <person name="Liu Z."/>
            <person name="Sun F."/>
            <person name="Lim Y.P."/>
            <person name="Lyons E."/>
            <person name="Town C.D."/>
            <person name="Bancroft I."/>
            <person name="Wang X."/>
            <person name="Meng J."/>
            <person name="Ma J."/>
            <person name="Pires J.C."/>
            <person name="King G.J."/>
            <person name="Brunel D."/>
            <person name="Delourme R."/>
            <person name="Renard M."/>
            <person name="Aury J.M."/>
            <person name="Adams K.L."/>
            <person name="Batley J."/>
            <person name="Snowdon R.J."/>
            <person name="Tost J."/>
            <person name="Edwards D."/>
            <person name="Zhou Y."/>
            <person name="Hua W."/>
            <person name="Sharpe A.G."/>
            <person name="Paterson A.H."/>
            <person name="Guan C."/>
            <person name="Wincker P."/>
        </authorList>
    </citation>
    <scope>NUCLEOTIDE SEQUENCE [LARGE SCALE GENOMIC DNA]</scope>
    <source>
        <strain evidence="2">cv. Darmor-bzh</strain>
    </source>
</reference>
<evidence type="ECO:0000313" key="1">
    <source>
        <dbReference type="EMBL" id="CDY21435.1"/>
    </source>
</evidence>
<dbReference type="EMBL" id="LK032121">
    <property type="protein sequence ID" value="CDY21435.1"/>
    <property type="molecule type" value="Genomic_DNA"/>
</dbReference>
<keyword evidence="2" id="KW-1185">Reference proteome</keyword>